<proteinExistence type="predicted"/>
<protein>
    <recommendedName>
        <fullName evidence="5">NB-ARC domain-containing protein</fullName>
    </recommendedName>
</protein>
<accession>A0ABQ7UDY8</accession>
<dbReference type="InterPro" id="IPR027417">
    <property type="entry name" value="P-loop_NTPase"/>
</dbReference>
<evidence type="ECO:0000256" key="2">
    <source>
        <dbReference type="ARBA" id="ARBA00022614"/>
    </source>
</evidence>
<evidence type="ECO:0000313" key="6">
    <source>
        <dbReference type="EMBL" id="KAH0747815.1"/>
    </source>
</evidence>
<dbReference type="SUPFAM" id="SSF52540">
    <property type="entry name" value="P-loop containing nucleoside triphosphate hydrolases"/>
    <property type="match status" value="1"/>
</dbReference>
<keyword evidence="4" id="KW-0472">Membrane</keyword>
<comment type="caution">
    <text evidence="6">The sequence shown here is derived from an EMBL/GenBank/DDBJ whole genome shotgun (WGS) entry which is preliminary data.</text>
</comment>
<dbReference type="Pfam" id="PF00931">
    <property type="entry name" value="NB-ARC"/>
    <property type="match status" value="1"/>
</dbReference>
<dbReference type="InterPro" id="IPR002182">
    <property type="entry name" value="NB-ARC"/>
</dbReference>
<keyword evidence="7" id="KW-1185">Reference proteome</keyword>
<comment type="subcellular location">
    <subcellularLocation>
        <location evidence="1">Membrane</location>
        <topology evidence="1">Peripheral membrane protein</topology>
    </subcellularLocation>
</comment>
<reference evidence="6 7" key="1">
    <citation type="journal article" date="2021" name="bioRxiv">
        <title>Chromosome-scale and haplotype-resolved genome assembly of a tetraploid potato cultivar.</title>
        <authorList>
            <person name="Sun H."/>
            <person name="Jiao W.-B."/>
            <person name="Krause K."/>
            <person name="Campoy J.A."/>
            <person name="Goel M."/>
            <person name="Folz-Donahue K."/>
            <person name="Kukat C."/>
            <person name="Huettel B."/>
            <person name="Schneeberger K."/>
        </authorList>
    </citation>
    <scope>NUCLEOTIDE SEQUENCE [LARGE SCALE GENOMIC DNA]</scope>
    <source>
        <strain evidence="6">SolTubOtavaFocal</strain>
        <tissue evidence="6">Leaves</tissue>
    </source>
</reference>
<name>A0ABQ7UDY8_SOLTU</name>
<dbReference type="Gene3D" id="1.10.8.430">
    <property type="entry name" value="Helical domain of apoptotic protease-activating factors"/>
    <property type="match status" value="1"/>
</dbReference>
<dbReference type="Proteomes" id="UP000826656">
    <property type="component" value="Unassembled WGS sequence"/>
</dbReference>
<dbReference type="InterPro" id="IPR042197">
    <property type="entry name" value="Apaf_helical"/>
</dbReference>
<dbReference type="EMBL" id="JAIVGD010000019">
    <property type="protein sequence ID" value="KAH0747815.1"/>
    <property type="molecule type" value="Genomic_DNA"/>
</dbReference>
<gene>
    <name evidence="6" type="ORF">KY290_027047</name>
</gene>
<sequence length="209" mass="24227">MTEKKLLDKIFNQVSDSNSKLSENIDVADKLQKQLYGERYLSVLDDLWDTVTWEELTRTFPEVEKGNRIILMTREKKVSLHGKFHTDPLDLRFLSPEGSWELLEKRAFGKESCPDELLDVGKEIARKCKGFPLVADLIAGVIAGLEKKKTVWLKVQNNLNSFILNSKMEVMKVIKLSYDHLPDHLKPCFLYLAIFQKDRKILVNYLKDV</sequence>
<evidence type="ECO:0000256" key="1">
    <source>
        <dbReference type="ARBA" id="ARBA00004170"/>
    </source>
</evidence>
<evidence type="ECO:0000256" key="3">
    <source>
        <dbReference type="ARBA" id="ARBA00023054"/>
    </source>
</evidence>
<keyword evidence="3" id="KW-0175">Coiled coil</keyword>
<keyword evidence="2" id="KW-0433">Leucine-rich repeat</keyword>
<evidence type="ECO:0000256" key="4">
    <source>
        <dbReference type="ARBA" id="ARBA00023136"/>
    </source>
</evidence>
<evidence type="ECO:0000313" key="7">
    <source>
        <dbReference type="Proteomes" id="UP000826656"/>
    </source>
</evidence>
<dbReference type="Gene3D" id="3.40.50.300">
    <property type="entry name" value="P-loop containing nucleotide triphosphate hydrolases"/>
    <property type="match status" value="1"/>
</dbReference>
<dbReference type="PANTHER" id="PTHR23155">
    <property type="entry name" value="DISEASE RESISTANCE PROTEIN RP"/>
    <property type="match status" value="1"/>
</dbReference>
<feature type="domain" description="NB-ARC" evidence="5">
    <location>
        <begin position="2"/>
        <end position="112"/>
    </location>
</feature>
<dbReference type="InterPro" id="IPR044974">
    <property type="entry name" value="Disease_R_plants"/>
</dbReference>
<evidence type="ECO:0000259" key="5">
    <source>
        <dbReference type="Pfam" id="PF00931"/>
    </source>
</evidence>
<organism evidence="6 7">
    <name type="scientific">Solanum tuberosum</name>
    <name type="common">Potato</name>
    <dbReference type="NCBI Taxonomy" id="4113"/>
    <lineage>
        <taxon>Eukaryota</taxon>
        <taxon>Viridiplantae</taxon>
        <taxon>Streptophyta</taxon>
        <taxon>Embryophyta</taxon>
        <taxon>Tracheophyta</taxon>
        <taxon>Spermatophyta</taxon>
        <taxon>Magnoliopsida</taxon>
        <taxon>eudicotyledons</taxon>
        <taxon>Gunneridae</taxon>
        <taxon>Pentapetalae</taxon>
        <taxon>asterids</taxon>
        <taxon>lamiids</taxon>
        <taxon>Solanales</taxon>
        <taxon>Solanaceae</taxon>
        <taxon>Solanoideae</taxon>
        <taxon>Solaneae</taxon>
        <taxon>Solanum</taxon>
    </lineage>
</organism>
<dbReference type="PANTHER" id="PTHR23155:SF1228">
    <property type="entry name" value="NB-ARC DOMAIN CONTAINING PROTEIN, EXPRESSED"/>
    <property type="match status" value="1"/>
</dbReference>